<name>A0AC35GNN9_9BILA</name>
<accession>A0AC35GNN9</accession>
<evidence type="ECO:0000313" key="1">
    <source>
        <dbReference type="Proteomes" id="UP000887580"/>
    </source>
</evidence>
<sequence length="126" mass="15294">MQQKYGKENFEIFGCMFDQEKYSDENVFKSMPWCTLKCSKETLDRIKFTLGVFHVPSLVLLDENNEIITRNGRWLISSDQNCEKFNWNQWKWDALNPIQWNSIRPWNFYLLWEMPSLIIFGDTIYF</sequence>
<evidence type="ECO:0000313" key="2">
    <source>
        <dbReference type="WBParaSite" id="PS1159_v2.g7063.t1"/>
    </source>
</evidence>
<reference evidence="2" key="1">
    <citation type="submission" date="2022-11" db="UniProtKB">
        <authorList>
            <consortium name="WormBaseParasite"/>
        </authorList>
    </citation>
    <scope>IDENTIFICATION</scope>
</reference>
<organism evidence="1 2">
    <name type="scientific">Panagrolaimus sp. PS1159</name>
    <dbReference type="NCBI Taxonomy" id="55785"/>
    <lineage>
        <taxon>Eukaryota</taxon>
        <taxon>Metazoa</taxon>
        <taxon>Ecdysozoa</taxon>
        <taxon>Nematoda</taxon>
        <taxon>Chromadorea</taxon>
        <taxon>Rhabditida</taxon>
        <taxon>Tylenchina</taxon>
        <taxon>Panagrolaimomorpha</taxon>
        <taxon>Panagrolaimoidea</taxon>
        <taxon>Panagrolaimidae</taxon>
        <taxon>Panagrolaimus</taxon>
    </lineage>
</organism>
<dbReference type="WBParaSite" id="PS1159_v2.g7063.t1">
    <property type="protein sequence ID" value="PS1159_v2.g7063.t1"/>
    <property type="gene ID" value="PS1159_v2.g7063"/>
</dbReference>
<proteinExistence type="predicted"/>
<protein>
    <submittedName>
        <fullName evidence="2">Thioredoxin-like fold domain-containing protein</fullName>
    </submittedName>
</protein>
<dbReference type="Proteomes" id="UP000887580">
    <property type="component" value="Unplaced"/>
</dbReference>